<accession>A0A7S6NXY9</accession>
<proteinExistence type="inferred from homology"/>
<dbReference type="GO" id="GO:0004176">
    <property type="term" value="F:ATP-dependent peptidase activity"/>
    <property type="evidence" value="ECO:0007669"/>
    <property type="project" value="InterPro"/>
</dbReference>
<organism evidence="2">
    <name type="scientific">Bathycoccus sp. RCC716 virus 1</name>
    <dbReference type="NCBI Taxonomy" id="2530038"/>
    <lineage>
        <taxon>Viruses</taxon>
        <taxon>Varidnaviria</taxon>
        <taxon>Bamfordvirae</taxon>
        <taxon>Nucleocytoviricota</taxon>
        <taxon>Megaviricetes</taxon>
        <taxon>Algavirales</taxon>
        <taxon>Phycodnaviridae</taxon>
        <taxon>Prasinovirus</taxon>
    </lineage>
</organism>
<dbReference type="Pfam" id="PF00574">
    <property type="entry name" value="CLP_protease"/>
    <property type="match status" value="1"/>
</dbReference>
<dbReference type="EMBL" id="MK522034">
    <property type="protein sequence ID" value="QOR60222.1"/>
    <property type="molecule type" value="Genomic_DNA"/>
</dbReference>
<dbReference type="InterPro" id="IPR029045">
    <property type="entry name" value="ClpP/crotonase-like_dom_sf"/>
</dbReference>
<dbReference type="PANTHER" id="PTHR10381:SF11">
    <property type="entry name" value="ATP-DEPENDENT CLP PROTEASE PROTEOLYTIC SUBUNIT, MITOCHONDRIAL"/>
    <property type="match status" value="1"/>
</dbReference>
<dbReference type="GO" id="GO:0009368">
    <property type="term" value="C:endopeptidase Clp complex"/>
    <property type="evidence" value="ECO:0007669"/>
    <property type="project" value="TreeGrafter"/>
</dbReference>
<comment type="similarity">
    <text evidence="1">Belongs to the peptidase S14 family.</text>
</comment>
<sequence>MNTTATPTEDTDEFKVSRVVGNEIFYCGEITEVDILEFIEDFKKLEIELLKKKAELIGYEPVIHVHICSEGGDLFAGISAMNIIEKSRVKVVTIAQGVCCSAATFLLLGGHERRIGKNAHVLIHQITTNGFWGKYEELKDEMKSCDKFMDMVIKTYKEKTTIPQKQFKKIMKRDMYLDAQECIKYNVVDSID</sequence>
<dbReference type="InterPro" id="IPR023562">
    <property type="entry name" value="ClpP/TepA"/>
</dbReference>
<dbReference type="InterPro" id="IPR001907">
    <property type="entry name" value="ClpP"/>
</dbReference>
<protein>
    <recommendedName>
        <fullName evidence="3">ATP-dependent Clp protease proteolytic subunit</fullName>
    </recommendedName>
</protein>
<dbReference type="GO" id="GO:0006515">
    <property type="term" value="P:protein quality control for misfolded or incompletely synthesized proteins"/>
    <property type="evidence" value="ECO:0007669"/>
    <property type="project" value="TreeGrafter"/>
</dbReference>
<reference evidence="2" key="1">
    <citation type="submission" date="2019-02" db="EMBL/GenBank/DDBJ databases">
        <authorList>
            <person name="Bachy C."/>
            <person name="Yung C.-M."/>
            <person name="Roux S."/>
            <person name="Sullivan M.B."/>
            <person name="Worden A.Z."/>
        </authorList>
    </citation>
    <scope>NUCLEOTIDE SEQUENCE</scope>
    <source>
        <strain evidence="2">BII-V1</strain>
    </source>
</reference>
<dbReference type="PRINTS" id="PR00127">
    <property type="entry name" value="CLPPROTEASEP"/>
</dbReference>
<dbReference type="SUPFAM" id="SSF52096">
    <property type="entry name" value="ClpP/crotonase"/>
    <property type="match status" value="1"/>
</dbReference>
<evidence type="ECO:0008006" key="3">
    <source>
        <dbReference type="Google" id="ProtNLM"/>
    </source>
</evidence>
<dbReference type="GO" id="GO:0051117">
    <property type="term" value="F:ATPase binding"/>
    <property type="evidence" value="ECO:0007669"/>
    <property type="project" value="TreeGrafter"/>
</dbReference>
<dbReference type="GO" id="GO:0004252">
    <property type="term" value="F:serine-type endopeptidase activity"/>
    <property type="evidence" value="ECO:0007669"/>
    <property type="project" value="InterPro"/>
</dbReference>
<dbReference type="PANTHER" id="PTHR10381">
    <property type="entry name" value="ATP-DEPENDENT CLP PROTEASE PROTEOLYTIC SUBUNIT"/>
    <property type="match status" value="1"/>
</dbReference>
<evidence type="ECO:0000256" key="1">
    <source>
        <dbReference type="ARBA" id="ARBA00007039"/>
    </source>
</evidence>
<name>A0A7S6NXY9_9PHYC</name>
<dbReference type="Gene3D" id="3.90.226.10">
    <property type="entry name" value="2-enoyl-CoA Hydratase, Chain A, domain 1"/>
    <property type="match status" value="1"/>
</dbReference>
<evidence type="ECO:0000313" key="2">
    <source>
        <dbReference type="EMBL" id="QOR60222.1"/>
    </source>
</evidence>